<evidence type="ECO:0000313" key="4">
    <source>
        <dbReference type="Proteomes" id="UP000180280"/>
    </source>
</evidence>
<dbReference type="OrthoDB" id="9976183at2"/>
<evidence type="ECO:0000313" key="1">
    <source>
        <dbReference type="EMBL" id="OHX10810.1"/>
    </source>
</evidence>
<evidence type="ECO:0000313" key="3">
    <source>
        <dbReference type="Proteomes" id="UP000180088"/>
    </source>
</evidence>
<accession>A0A1S1WUN6</accession>
<dbReference type="STRING" id="1903179.BI347_20080"/>
<organism evidence="1 3">
    <name type="scientific">Chromobacterium sphagni</name>
    <dbReference type="NCBI Taxonomy" id="1903179"/>
    <lineage>
        <taxon>Bacteria</taxon>
        <taxon>Pseudomonadati</taxon>
        <taxon>Pseudomonadota</taxon>
        <taxon>Betaproteobacteria</taxon>
        <taxon>Neisseriales</taxon>
        <taxon>Chromobacteriaceae</taxon>
        <taxon>Chromobacterium</taxon>
    </lineage>
</organism>
<dbReference type="EMBL" id="MKCS01000003">
    <property type="protein sequence ID" value="OHX10810.1"/>
    <property type="molecule type" value="Genomic_DNA"/>
</dbReference>
<name>A0A1S1WUN6_9NEIS</name>
<dbReference type="RefSeq" id="WP_071113357.1">
    <property type="nucleotide sequence ID" value="NZ_MKCS01000003.1"/>
</dbReference>
<proteinExistence type="predicted"/>
<dbReference type="Proteomes" id="UP000180088">
    <property type="component" value="Unassembled WGS sequence"/>
</dbReference>
<comment type="caution">
    <text evidence="1">The sequence shown here is derived from an EMBL/GenBank/DDBJ whole genome shotgun (WGS) entry which is preliminary data.</text>
</comment>
<sequence length="123" mass="12544">MVNGVSGAARPYLSEAPSEVSSAAAASGLAVNCRGGGMVAQPRAAPAEASSQARSFQTCLGELQRDLDGAGRLLRELSGDAELAPRQQAQAGQLARQLDGLSQALNQGNRLQLSASLVEARGI</sequence>
<keyword evidence="4" id="KW-1185">Reference proteome</keyword>
<dbReference type="EMBL" id="MKCT01000029">
    <property type="protein sequence ID" value="OHX19696.1"/>
    <property type="molecule type" value="Genomic_DNA"/>
</dbReference>
<evidence type="ECO:0000313" key="2">
    <source>
        <dbReference type="EMBL" id="OHX19696.1"/>
    </source>
</evidence>
<dbReference type="AlphaFoldDB" id="A0A1S1WUN6"/>
<reference evidence="3 4" key="1">
    <citation type="submission" date="2016-09" db="EMBL/GenBank/DDBJ databases">
        <title>Chromobacterium muskegensis sp. nov., an insecticidal bacterium isolated from Sphagnum bogs.</title>
        <authorList>
            <person name="Sparks M.E."/>
            <person name="Blackburn M.B."/>
            <person name="Gundersen-Rindal D.E."/>
            <person name="Mitchell A."/>
            <person name="Farrar R."/>
            <person name="Kuhar D."/>
        </authorList>
    </citation>
    <scope>NUCLEOTIDE SEQUENCE [LARGE SCALE GENOMIC DNA]</scope>
    <source>
        <strain evidence="2 4">14B-1</strain>
        <strain evidence="1 3">37-2</strain>
    </source>
</reference>
<gene>
    <name evidence="2" type="ORF">BI344_17220</name>
    <name evidence="1" type="ORF">BI347_20080</name>
</gene>
<dbReference type="Proteomes" id="UP000180280">
    <property type="component" value="Unassembled WGS sequence"/>
</dbReference>
<protein>
    <submittedName>
        <fullName evidence="1">Uncharacterized protein</fullName>
    </submittedName>
</protein>